<sequence>MFSKVGPGLRGISAMALAGIFIILSGCASYSQSFRVVDRKLLNNDPAAALSVLEKQTHSNRDLFLYACNKAMLLRMLGKFKESNKEIEKAKAIVQKYSAISVSEQTSSFIINDATRTYIGTPIEQIMLNVYAALNYLQMNDLDGARVEILQENLRLRELMQDDPDSPLSVDPFAQYLAGIIYEDLGEWSDAMIAYRKAYEAYQKHNALYGIAIPQQLKHSLIQMADKVGLTDERQKYEKEFNLQRADFRKKNPNTSELVFIFNNGLAPIKRESSVQIMEPQSGRMIRISLPYYEKRKTTVARARLYLQSTRPTLNNKSRLVAETEKVEDISSLEIETLKSKMAVITARALARAVAKHKLSDKAGEQNGLAGLIVNIAGVLTERADTRSWLTLPAEIQSARLKAPAGTYHARIELLDTRNNIIFQRSLGKIKLVKEHKYYLSFHWTSVAATTRH</sequence>
<dbReference type="SUPFAM" id="SSF48452">
    <property type="entry name" value="TPR-like"/>
    <property type="match status" value="1"/>
</dbReference>
<evidence type="ECO:0008006" key="3">
    <source>
        <dbReference type="Google" id="ProtNLM"/>
    </source>
</evidence>
<gene>
    <name evidence="2" type="ORF">MNBD_GAMMA24-1360</name>
</gene>
<accession>A0A3B1BEP1</accession>
<protein>
    <recommendedName>
        <fullName evidence="3">Lipoprotein</fullName>
    </recommendedName>
</protein>
<dbReference type="PROSITE" id="PS51257">
    <property type="entry name" value="PROKAR_LIPOPROTEIN"/>
    <property type="match status" value="1"/>
</dbReference>
<keyword evidence="1" id="KW-1133">Transmembrane helix</keyword>
<dbReference type="EMBL" id="UOFZ01000067">
    <property type="protein sequence ID" value="VAX12871.1"/>
    <property type="molecule type" value="Genomic_DNA"/>
</dbReference>
<organism evidence="2">
    <name type="scientific">hydrothermal vent metagenome</name>
    <dbReference type="NCBI Taxonomy" id="652676"/>
    <lineage>
        <taxon>unclassified sequences</taxon>
        <taxon>metagenomes</taxon>
        <taxon>ecological metagenomes</taxon>
    </lineage>
</organism>
<keyword evidence="1" id="KW-0472">Membrane</keyword>
<proteinExistence type="predicted"/>
<feature type="transmembrane region" description="Helical" evidence="1">
    <location>
        <begin position="12"/>
        <end position="31"/>
    </location>
</feature>
<evidence type="ECO:0000313" key="2">
    <source>
        <dbReference type="EMBL" id="VAX12871.1"/>
    </source>
</evidence>
<keyword evidence="1" id="KW-0812">Transmembrane</keyword>
<dbReference type="AlphaFoldDB" id="A0A3B1BEP1"/>
<reference evidence="2" key="1">
    <citation type="submission" date="2018-06" db="EMBL/GenBank/DDBJ databases">
        <authorList>
            <person name="Zhirakovskaya E."/>
        </authorList>
    </citation>
    <scope>NUCLEOTIDE SEQUENCE</scope>
</reference>
<evidence type="ECO:0000256" key="1">
    <source>
        <dbReference type="SAM" id="Phobius"/>
    </source>
</evidence>
<name>A0A3B1BEP1_9ZZZZ</name>
<dbReference type="InterPro" id="IPR011990">
    <property type="entry name" value="TPR-like_helical_dom_sf"/>
</dbReference>
<dbReference type="Gene3D" id="1.25.40.10">
    <property type="entry name" value="Tetratricopeptide repeat domain"/>
    <property type="match status" value="1"/>
</dbReference>